<feature type="domain" description="YdbS-like PH" evidence="2">
    <location>
        <begin position="73"/>
        <end position="145"/>
    </location>
</feature>
<organism evidence="3 4">
    <name type="scientific">Halogeometricum rufum</name>
    <dbReference type="NCBI Taxonomy" id="553469"/>
    <lineage>
        <taxon>Archaea</taxon>
        <taxon>Methanobacteriati</taxon>
        <taxon>Methanobacteriota</taxon>
        <taxon>Stenosarchaea group</taxon>
        <taxon>Halobacteria</taxon>
        <taxon>Halobacteriales</taxon>
        <taxon>Haloferacaceae</taxon>
        <taxon>Halogeometricum</taxon>
    </lineage>
</organism>
<name>A0A1I6GZL4_9EURY</name>
<dbReference type="EMBL" id="FOYT01000001">
    <property type="protein sequence ID" value="SFR47471.1"/>
    <property type="molecule type" value="Genomic_DNA"/>
</dbReference>
<keyword evidence="1" id="KW-1133">Transmembrane helix</keyword>
<keyword evidence="4" id="KW-1185">Reference proteome</keyword>
<dbReference type="STRING" id="553469.SAMN04487947_1857"/>
<dbReference type="PANTHER" id="PTHR37938">
    <property type="entry name" value="BLL0215 PROTEIN"/>
    <property type="match status" value="1"/>
</dbReference>
<dbReference type="AlphaFoldDB" id="A0A1I6GZL4"/>
<keyword evidence="1" id="KW-0812">Transmembrane</keyword>
<protein>
    <submittedName>
        <fullName evidence="3">Membrane protein YdbS, contains bPH2 (Pleckstrin homology) domain</fullName>
    </submittedName>
</protein>
<dbReference type="RefSeq" id="WP_089806700.1">
    <property type="nucleotide sequence ID" value="NZ_FOYT01000001.1"/>
</dbReference>
<dbReference type="PANTHER" id="PTHR37938:SF1">
    <property type="entry name" value="BLL0215 PROTEIN"/>
    <property type="match status" value="1"/>
</dbReference>
<feature type="transmembrane region" description="Helical" evidence="1">
    <location>
        <begin position="59"/>
        <end position="85"/>
    </location>
</feature>
<evidence type="ECO:0000313" key="4">
    <source>
        <dbReference type="Proteomes" id="UP000198531"/>
    </source>
</evidence>
<evidence type="ECO:0000256" key="1">
    <source>
        <dbReference type="SAM" id="Phobius"/>
    </source>
</evidence>
<keyword evidence="1" id="KW-0472">Membrane</keyword>
<dbReference type="OrthoDB" id="204675at2157"/>
<dbReference type="Proteomes" id="UP000198531">
    <property type="component" value="Unassembled WGS sequence"/>
</dbReference>
<dbReference type="Pfam" id="PF03703">
    <property type="entry name" value="bPH_2"/>
    <property type="match status" value="1"/>
</dbReference>
<accession>A0A1I6GZL4</accession>
<dbReference type="InterPro" id="IPR005182">
    <property type="entry name" value="YdbS-like_PH"/>
</dbReference>
<feature type="transmembrane region" description="Helical" evidence="1">
    <location>
        <begin position="30"/>
        <end position="53"/>
    </location>
</feature>
<reference evidence="4" key="1">
    <citation type="submission" date="2016-10" db="EMBL/GenBank/DDBJ databases">
        <authorList>
            <person name="Varghese N."/>
            <person name="Submissions S."/>
        </authorList>
    </citation>
    <scope>NUCLEOTIDE SEQUENCE [LARGE SCALE GENOMIC DNA]</scope>
    <source>
        <strain evidence="4">CGMCC 1.7736</strain>
    </source>
</reference>
<proteinExistence type="predicted"/>
<evidence type="ECO:0000259" key="2">
    <source>
        <dbReference type="Pfam" id="PF03703"/>
    </source>
</evidence>
<evidence type="ECO:0000313" key="3">
    <source>
        <dbReference type="EMBL" id="SFR47471.1"/>
    </source>
</evidence>
<sequence length="183" mass="19131">MNAPDWITLDEGETVEWSGGPVVASALPQLLAAGVVLVASVALPLVTGLPWVVAVPGALLAAVVAVAGLYPVYATAFLVTSRAVYAKRGRRARRVTTLELGRVQDVSYRRSAVGNALGYGTVTVEIAGGGDLSLTDVADARRAADLVGRLARGGDDSIPGSVEEWRAVRDELRGIRTALEARR</sequence>
<gene>
    <name evidence="3" type="ORF">SAMN04487947_1857</name>
</gene>